<dbReference type="PROSITE" id="PS50001">
    <property type="entry name" value="SH2"/>
    <property type="match status" value="1"/>
</dbReference>
<evidence type="ECO:0000256" key="5">
    <source>
        <dbReference type="PROSITE-ProRule" id="PRU00191"/>
    </source>
</evidence>
<dbReference type="InterPro" id="IPR036860">
    <property type="entry name" value="SH2_dom_sf"/>
</dbReference>
<feature type="compositionally biased region" description="Low complexity" evidence="6">
    <location>
        <begin position="7"/>
        <end position="21"/>
    </location>
</feature>
<evidence type="ECO:0000256" key="4">
    <source>
        <dbReference type="ARBA" id="ARBA00022999"/>
    </source>
</evidence>
<dbReference type="InterPro" id="IPR036036">
    <property type="entry name" value="SOCS_box-like_dom_sf"/>
</dbReference>
<feature type="compositionally biased region" description="Basic residues" evidence="6">
    <location>
        <begin position="252"/>
        <end position="261"/>
    </location>
</feature>
<keyword evidence="2" id="KW-0734">Signal transduction inhibitor</keyword>
<keyword evidence="3" id="KW-0833">Ubl conjugation pathway</keyword>
<sequence>MLGGGSSSSSSSGGAFSCSSSPALPPARRHHQQTAAAAAAATAAIVAASTCWSPTNPFNVLSSGGSVVVPSTASEDATVEAAAVPPHFSYANAWTTQPIQRKRPGCSCDHEDYQAAEATSNGGGAYYDYPFVGDCEHVEPLDLSLPKVKVRQHWSGGSIVQVNDSTIISIDRRPDRPADLCCSGCVASDVAGPSPSRLNVSVVTVPQQRQSCWPSSSAFQPATIDRQHPFRLQIEIPFGASDEKVLPGLLRHHHHHRRKSVHTAANNNSNPVASSGGSALQLHPPEMCTSVTTEGGVAGAREDDDLQRLSVVAHQLRLSGYYYGHLSWKESVHLLQNTKVGTFLVRDSSDARYLYALSLQTDKGPTSVRIHYSSRGFRLDASSTGMADHLPRFRTVLDLVDHYVAKWSQCRDKGQFWLDNSGQVHSEVVLIRPLRRDCPSLKHLCRLAWNCRQTSSANSSLSPSSSVNIPPTIKSFLDEYPFQH</sequence>
<keyword evidence="10" id="KW-1185">Reference proteome</keyword>
<dbReference type="PROSITE" id="PS50225">
    <property type="entry name" value="SOCS"/>
    <property type="match status" value="1"/>
</dbReference>
<keyword evidence="4 5" id="KW-0727">SH2 domain</keyword>
<dbReference type="InterPro" id="IPR001496">
    <property type="entry name" value="SOCS_box"/>
</dbReference>
<name>A0ABR0AP03_9CRUS</name>
<proteinExistence type="predicted"/>
<dbReference type="CDD" id="cd09923">
    <property type="entry name" value="SH2_SOCS_family"/>
    <property type="match status" value="1"/>
</dbReference>
<feature type="domain" description="SOCS box" evidence="8">
    <location>
        <begin position="429"/>
        <end position="483"/>
    </location>
</feature>
<evidence type="ECO:0000313" key="10">
    <source>
        <dbReference type="Proteomes" id="UP001234178"/>
    </source>
</evidence>
<evidence type="ECO:0008006" key="11">
    <source>
        <dbReference type="Google" id="ProtNLM"/>
    </source>
</evidence>
<dbReference type="SUPFAM" id="SSF158235">
    <property type="entry name" value="SOCS box-like"/>
    <property type="match status" value="1"/>
</dbReference>
<dbReference type="Pfam" id="PF00017">
    <property type="entry name" value="SH2"/>
    <property type="match status" value="1"/>
</dbReference>
<accession>A0ABR0AP03</accession>
<dbReference type="Gene3D" id="3.30.505.10">
    <property type="entry name" value="SH2 domain"/>
    <property type="match status" value="1"/>
</dbReference>
<evidence type="ECO:0000256" key="2">
    <source>
        <dbReference type="ARBA" id="ARBA00022700"/>
    </source>
</evidence>
<reference evidence="9 10" key="1">
    <citation type="journal article" date="2023" name="Nucleic Acids Res.">
        <title>The hologenome of Daphnia magna reveals possible DNA methylation and microbiome-mediated evolution of the host genome.</title>
        <authorList>
            <person name="Chaturvedi A."/>
            <person name="Li X."/>
            <person name="Dhandapani V."/>
            <person name="Marshall H."/>
            <person name="Kissane S."/>
            <person name="Cuenca-Cambronero M."/>
            <person name="Asole G."/>
            <person name="Calvet F."/>
            <person name="Ruiz-Romero M."/>
            <person name="Marangio P."/>
            <person name="Guigo R."/>
            <person name="Rago D."/>
            <person name="Mirbahai L."/>
            <person name="Eastwood N."/>
            <person name="Colbourne J.K."/>
            <person name="Zhou J."/>
            <person name="Mallon E."/>
            <person name="Orsini L."/>
        </authorList>
    </citation>
    <scope>NUCLEOTIDE SEQUENCE [LARGE SCALE GENOMIC DNA]</scope>
    <source>
        <strain evidence="9">LRV0_1</strain>
    </source>
</reference>
<dbReference type="SUPFAM" id="SSF55550">
    <property type="entry name" value="SH2 domain"/>
    <property type="match status" value="1"/>
</dbReference>
<dbReference type="SMART" id="SM00252">
    <property type="entry name" value="SH2"/>
    <property type="match status" value="1"/>
</dbReference>
<dbReference type="Proteomes" id="UP001234178">
    <property type="component" value="Unassembled WGS sequence"/>
</dbReference>
<evidence type="ECO:0000256" key="6">
    <source>
        <dbReference type="SAM" id="MobiDB-lite"/>
    </source>
</evidence>
<feature type="region of interest" description="Disordered" evidence="6">
    <location>
        <begin position="252"/>
        <end position="284"/>
    </location>
</feature>
<dbReference type="InterPro" id="IPR000980">
    <property type="entry name" value="SH2"/>
</dbReference>
<evidence type="ECO:0000259" key="7">
    <source>
        <dbReference type="PROSITE" id="PS50001"/>
    </source>
</evidence>
<dbReference type="EMBL" id="JAOYFB010000038">
    <property type="protein sequence ID" value="KAK4026847.1"/>
    <property type="molecule type" value="Genomic_DNA"/>
</dbReference>
<comment type="caution">
    <text evidence="9">The sequence shown here is derived from an EMBL/GenBank/DDBJ whole genome shotgun (WGS) entry which is preliminary data.</text>
</comment>
<feature type="region of interest" description="Disordered" evidence="6">
    <location>
        <begin position="1"/>
        <end position="31"/>
    </location>
</feature>
<protein>
    <recommendedName>
        <fullName evidence="11">Cytokine-inducible SH2-containing protein</fullName>
    </recommendedName>
</protein>
<gene>
    <name evidence="9" type="ORF">OUZ56_015873</name>
</gene>
<dbReference type="PANTHER" id="PTHR10155">
    <property type="entry name" value="PHOSPHATIDYLINOSITOL 3-KINASE REGULATORY SUBUNIT"/>
    <property type="match status" value="1"/>
</dbReference>
<evidence type="ECO:0000259" key="8">
    <source>
        <dbReference type="PROSITE" id="PS50225"/>
    </source>
</evidence>
<feature type="compositionally biased region" description="Low complexity" evidence="6">
    <location>
        <begin position="264"/>
        <end position="279"/>
    </location>
</feature>
<feature type="domain" description="SH2" evidence="7">
    <location>
        <begin position="321"/>
        <end position="403"/>
    </location>
</feature>
<evidence type="ECO:0000313" key="9">
    <source>
        <dbReference type="EMBL" id="KAK4026847.1"/>
    </source>
</evidence>
<organism evidence="9 10">
    <name type="scientific">Daphnia magna</name>
    <dbReference type="NCBI Taxonomy" id="35525"/>
    <lineage>
        <taxon>Eukaryota</taxon>
        <taxon>Metazoa</taxon>
        <taxon>Ecdysozoa</taxon>
        <taxon>Arthropoda</taxon>
        <taxon>Crustacea</taxon>
        <taxon>Branchiopoda</taxon>
        <taxon>Diplostraca</taxon>
        <taxon>Cladocera</taxon>
        <taxon>Anomopoda</taxon>
        <taxon>Daphniidae</taxon>
        <taxon>Daphnia</taxon>
    </lineage>
</organism>
<keyword evidence="1" id="KW-0341">Growth regulation</keyword>
<dbReference type="PANTHER" id="PTHR10155:SF16">
    <property type="entry name" value="SUPPRESSOR OF CYTOKINE SIGNALING 2"/>
    <property type="match status" value="1"/>
</dbReference>
<evidence type="ECO:0000256" key="1">
    <source>
        <dbReference type="ARBA" id="ARBA00022604"/>
    </source>
</evidence>
<evidence type="ECO:0000256" key="3">
    <source>
        <dbReference type="ARBA" id="ARBA00022786"/>
    </source>
</evidence>